<proteinExistence type="inferred from homology"/>
<evidence type="ECO:0000256" key="2">
    <source>
        <dbReference type="ARBA" id="ARBA00022490"/>
    </source>
</evidence>
<name>A0A7V6PF95_9HYPH</name>
<reference evidence="8 9" key="1">
    <citation type="journal article" date="2020" name="Biotechnol. Biofuels">
        <title>New insights from the biogas microbiome by comprehensive genome-resolved metagenomics of nearly 1600 species originating from multiple anaerobic digesters.</title>
        <authorList>
            <person name="Campanaro S."/>
            <person name="Treu L."/>
            <person name="Rodriguez-R L.M."/>
            <person name="Kovalovszki A."/>
            <person name="Ziels R.M."/>
            <person name="Maus I."/>
            <person name="Zhu X."/>
            <person name="Kougias P.G."/>
            <person name="Basile A."/>
            <person name="Luo G."/>
            <person name="Schluter A."/>
            <person name="Konstantinidis K.T."/>
            <person name="Angelidaki I."/>
        </authorList>
    </citation>
    <scope>NUCLEOTIDE SEQUENCE [LARGE SCALE GENOMIC DNA]</scope>
    <source>
        <strain evidence="8">AS04akNAM_66</strain>
    </source>
</reference>
<keyword evidence="5" id="KW-0720">Serine protease</keyword>
<dbReference type="SUPFAM" id="SSF52096">
    <property type="entry name" value="ClpP/crotonase"/>
    <property type="match status" value="1"/>
</dbReference>
<dbReference type="PANTHER" id="PTHR10381">
    <property type="entry name" value="ATP-DEPENDENT CLP PROTEASE PROTEOLYTIC SUBUNIT"/>
    <property type="match status" value="1"/>
</dbReference>
<gene>
    <name evidence="8" type="ORF">GXX48_20130</name>
</gene>
<protein>
    <recommendedName>
        <fullName evidence="6">ATP-dependent Clp protease proteolytic subunit</fullName>
    </recommendedName>
</protein>
<dbReference type="InterPro" id="IPR029045">
    <property type="entry name" value="ClpP/crotonase-like_dom_sf"/>
</dbReference>
<organism evidence="8 9">
    <name type="scientific">Brucella intermedia</name>
    <dbReference type="NCBI Taxonomy" id="94625"/>
    <lineage>
        <taxon>Bacteria</taxon>
        <taxon>Pseudomonadati</taxon>
        <taxon>Pseudomonadota</taxon>
        <taxon>Alphaproteobacteria</taxon>
        <taxon>Hyphomicrobiales</taxon>
        <taxon>Brucellaceae</taxon>
        <taxon>Brucella/Ochrobactrum group</taxon>
        <taxon>Brucella</taxon>
    </lineage>
</organism>
<evidence type="ECO:0000256" key="7">
    <source>
        <dbReference type="SAM" id="MobiDB-lite"/>
    </source>
</evidence>
<dbReference type="InterPro" id="IPR001907">
    <property type="entry name" value="ClpP"/>
</dbReference>
<sequence length="348" mass="37406">MPVLQNGELVLYGFVGANYYDEGFTAKDVLYALAEVGRDTDITVRINSPGGYTDDGISIYNAFKSHKGTVTVYVDGVAASAASIIAMAGEERIMRTGAMMMIHDPSSGTWGTAGDHEKSRDYLEKLGDQMAGIYSDRTGEDAATIRADMRKEIWLTGEEAVSRGFATKTEKLNAVAFSAFNYPLYANAPDNLKRLAQANSWSLDPTKPAAAPAAAPTSQKENDMTEKPQAGQAPADIATATANVEKATKERIKAIMTSPEASGREQLASHFAYDTTMSAEDAIKALTVAPKAEAAGQPEPDPAQDYEQRRMLAAGQSQPQANGRKPGERSSFIQSYADDAVARVNRRK</sequence>
<keyword evidence="4" id="KW-0378">Hydrolase</keyword>
<feature type="region of interest" description="Disordered" evidence="7">
    <location>
        <begin position="203"/>
        <end position="235"/>
    </location>
</feature>
<comment type="similarity">
    <text evidence="1 6">Belongs to the peptidase S14 family.</text>
</comment>
<evidence type="ECO:0000256" key="3">
    <source>
        <dbReference type="ARBA" id="ARBA00022670"/>
    </source>
</evidence>
<dbReference type="PANTHER" id="PTHR10381:SF70">
    <property type="entry name" value="ATP-DEPENDENT CLP PROTEASE PROTEOLYTIC SUBUNIT"/>
    <property type="match status" value="1"/>
</dbReference>
<evidence type="ECO:0000256" key="4">
    <source>
        <dbReference type="ARBA" id="ARBA00022801"/>
    </source>
</evidence>
<evidence type="ECO:0000313" key="9">
    <source>
        <dbReference type="Proteomes" id="UP000551563"/>
    </source>
</evidence>
<dbReference type="EMBL" id="DUMN01000577">
    <property type="protein sequence ID" value="HHV69919.1"/>
    <property type="molecule type" value="Genomic_DNA"/>
</dbReference>
<dbReference type="GO" id="GO:0051117">
    <property type="term" value="F:ATPase binding"/>
    <property type="evidence" value="ECO:0007669"/>
    <property type="project" value="TreeGrafter"/>
</dbReference>
<evidence type="ECO:0000313" key="8">
    <source>
        <dbReference type="EMBL" id="HHV69919.1"/>
    </source>
</evidence>
<evidence type="ECO:0000256" key="1">
    <source>
        <dbReference type="ARBA" id="ARBA00007039"/>
    </source>
</evidence>
<dbReference type="Proteomes" id="UP000551563">
    <property type="component" value="Unassembled WGS sequence"/>
</dbReference>
<keyword evidence="3 8" id="KW-0645">Protease</keyword>
<evidence type="ECO:0000256" key="6">
    <source>
        <dbReference type="RuleBase" id="RU003567"/>
    </source>
</evidence>
<dbReference type="GO" id="GO:0004252">
    <property type="term" value="F:serine-type endopeptidase activity"/>
    <property type="evidence" value="ECO:0007669"/>
    <property type="project" value="InterPro"/>
</dbReference>
<dbReference type="InterPro" id="IPR023562">
    <property type="entry name" value="ClpP/TepA"/>
</dbReference>
<evidence type="ECO:0000256" key="5">
    <source>
        <dbReference type="ARBA" id="ARBA00022825"/>
    </source>
</evidence>
<dbReference type="AlphaFoldDB" id="A0A7V6PF95"/>
<dbReference type="CDD" id="cd07016">
    <property type="entry name" value="S14_ClpP_1"/>
    <property type="match status" value="1"/>
</dbReference>
<dbReference type="GO" id="GO:0009368">
    <property type="term" value="C:endopeptidase Clp complex"/>
    <property type="evidence" value="ECO:0007669"/>
    <property type="project" value="TreeGrafter"/>
</dbReference>
<dbReference type="GO" id="GO:0004176">
    <property type="term" value="F:ATP-dependent peptidase activity"/>
    <property type="evidence" value="ECO:0007669"/>
    <property type="project" value="InterPro"/>
</dbReference>
<feature type="region of interest" description="Disordered" evidence="7">
    <location>
        <begin position="290"/>
        <end position="348"/>
    </location>
</feature>
<dbReference type="PRINTS" id="PR00127">
    <property type="entry name" value="CLPPROTEASEP"/>
</dbReference>
<accession>A0A7V6PF95</accession>
<dbReference type="GO" id="GO:0006515">
    <property type="term" value="P:protein quality control for misfolded or incompletely synthesized proteins"/>
    <property type="evidence" value="ECO:0007669"/>
    <property type="project" value="TreeGrafter"/>
</dbReference>
<keyword evidence="2" id="KW-0963">Cytoplasm</keyword>
<dbReference type="NCBIfam" id="NF045542">
    <property type="entry name" value="Clp_rel_HeadMat"/>
    <property type="match status" value="1"/>
</dbReference>
<dbReference type="Pfam" id="PF00574">
    <property type="entry name" value="CLP_protease"/>
    <property type="match status" value="1"/>
</dbReference>
<comment type="caution">
    <text evidence="8">The sequence shown here is derived from an EMBL/GenBank/DDBJ whole genome shotgun (WGS) entry which is preliminary data.</text>
</comment>
<dbReference type="Gene3D" id="3.90.226.10">
    <property type="entry name" value="2-enoyl-CoA Hydratase, Chain A, domain 1"/>
    <property type="match status" value="1"/>
</dbReference>